<evidence type="ECO:0000313" key="7">
    <source>
        <dbReference type="EMBL" id="CUV54309.1"/>
    </source>
</evidence>
<dbReference type="EMBL" id="LN899823">
    <property type="protein sequence ID" value="CUV21672.1"/>
    <property type="molecule type" value="Genomic_DNA"/>
</dbReference>
<evidence type="ECO:0000256" key="1">
    <source>
        <dbReference type="SAM" id="MobiDB-lite"/>
    </source>
</evidence>
<accession>A0A0S4WRV7</accession>
<evidence type="ECO:0000313" key="3">
    <source>
        <dbReference type="EMBL" id="CUV21672.1"/>
    </source>
</evidence>
<reference evidence="7" key="1">
    <citation type="submission" date="2015-10" db="EMBL/GenBank/DDBJ databases">
        <authorList>
            <person name="Gilbert D.G."/>
        </authorList>
    </citation>
    <scope>NUCLEOTIDE SEQUENCE</scope>
    <source>
        <strain evidence="7">Phyl III-seqv23</strain>
    </source>
</reference>
<dbReference type="AlphaFoldDB" id="A0A0S4WRV7"/>
<evidence type="ECO:0000313" key="6">
    <source>
        <dbReference type="EMBL" id="CUV38997.1"/>
    </source>
</evidence>
<dbReference type="EMBL" id="LN899825">
    <property type="protein sequence ID" value="CUV32855.1"/>
    <property type="molecule type" value="Genomic_DNA"/>
</dbReference>
<organism evidence="7">
    <name type="scientific">Ralstonia solanacearum</name>
    <name type="common">Pseudomonas solanacearum</name>
    <dbReference type="NCBI Taxonomy" id="305"/>
    <lineage>
        <taxon>Bacteria</taxon>
        <taxon>Pseudomonadati</taxon>
        <taxon>Pseudomonadota</taxon>
        <taxon>Betaproteobacteria</taxon>
        <taxon>Burkholderiales</taxon>
        <taxon>Burkholderiaceae</taxon>
        <taxon>Ralstonia</taxon>
        <taxon>Ralstonia solanacearum species complex</taxon>
    </lineage>
</organism>
<dbReference type="EMBL" id="LN899822">
    <property type="protein sequence ID" value="CUV61301.1"/>
    <property type="molecule type" value="Genomic_DNA"/>
</dbReference>
<dbReference type="EMBL" id="LN899824">
    <property type="protein sequence ID" value="CUV31721.1"/>
    <property type="molecule type" value="Genomic_DNA"/>
</dbReference>
<evidence type="ECO:0000313" key="2">
    <source>
        <dbReference type="EMBL" id="CUV21090.1"/>
    </source>
</evidence>
<proteinExistence type="predicted"/>
<dbReference type="EMBL" id="LN899826">
    <property type="protein sequence ID" value="CUV38997.1"/>
    <property type="molecule type" value="Genomic_DNA"/>
</dbReference>
<dbReference type="EMBL" id="LN899821">
    <property type="protein sequence ID" value="CUV21090.1"/>
    <property type="molecule type" value="Genomic_DNA"/>
</dbReference>
<evidence type="ECO:0000313" key="8">
    <source>
        <dbReference type="EMBL" id="CUV61301.1"/>
    </source>
</evidence>
<evidence type="ECO:0000313" key="5">
    <source>
        <dbReference type="EMBL" id="CUV32855.1"/>
    </source>
</evidence>
<gene>
    <name evidence="2" type="ORF">PSS4_v1_2180005</name>
    <name evidence="8" type="ORF">RD1301_v1_1410002</name>
    <name evidence="3" type="ORF">RUN1744_v1_80028</name>
    <name evidence="4" type="ORF">RUN1985_v1_1090002</name>
    <name evidence="7" type="ORF">RUN215_v1_300002</name>
    <name evidence="5" type="ORF">TD1301_v1_210002</name>
    <name evidence="6" type="ORF">TF3108_v1_210014</name>
</gene>
<sequence>MHACRFPAMPVSRHPPGIGRSERHNEYWPSSLTTTQKSDGASPVLVRFMFAFIKIWKHFRELRMRECR</sequence>
<feature type="region of interest" description="Disordered" evidence="1">
    <location>
        <begin position="1"/>
        <end position="25"/>
    </location>
</feature>
<evidence type="ECO:0000313" key="4">
    <source>
        <dbReference type="EMBL" id="CUV31721.1"/>
    </source>
</evidence>
<dbReference type="EMBL" id="LN899820">
    <property type="protein sequence ID" value="CUV54309.1"/>
    <property type="molecule type" value="Genomic_DNA"/>
</dbReference>
<protein>
    <submittedName>
        <fullName evidence="7">Uncharacterized protein</fullName>
    </submittedName>
</protein>
<name>A0A0S4WRV7_RALSL</name>